<evidence type="ECO:0000259" key="7">
    <source>
        <dbReference type="SMART" id="SM00198"/>
    </source>
</evidence>
<evidence type="ECO:0000313" key="8">
    <source>
        <dbReference type="EnsemblMetazoa" id="SCAU000353-PA"/>
    </source>
</evidence>
<evidence type="ECO:0000256" key="5">
    <source>
        <dbReference type="ARBA" id="ARBA00068306"/>
    </source>
</evidence>
<evidence type="ECO:0000256" key="1">
    <source>
        <dbReference type="ARBA" id="ARBA00004613"/>
    </source>
</evidence>
<gene>
    <name evidence="8" type="primary">106087132</name>
</gene>
<dbReference type="AlphaFoldDB" id="A0A1I8NMK4"/>
<evidence type="ECO:0000256" key="3">
    <source>
        <dbReference type="ARBA" id="ARBA00022525"/>
    </source>
</evidence>
<dbReference type="PIRSF" id="PIRSF038921">
    <property type="entry name" value="P14a"/>
    <property type="match status" value="1"/>
</dbReference>
<evidence type="ECO:0000256" key="2">
    <source>
        <dbReference type="ARBA" id="ARBA00009923"/>
    </source>
</evidence>
<dbReference type="InterPro" id="IPR014044">
    <property type="entry name" value="CAP_dom"/>
</dbReference>
<name>A0A1I8NMK4_STOCA</name>
<dbReference type="EnsemblMetazoa" id="SCAU000353-RA">
    <property type="protein sequence ID" value="SCAU000353-PA"/>
    <property type="gene ID" value="SCAU000353"/>
</dbReference>
<feature type="chain" id="PRO_5014271702" description="Venom allergen-1" evidence="6">
    <location>
        <begin position="20"/>
        <end position="256"/>
    </location>
</feature>
<dbReference type="InterPro" id="IPR035940">
    <property type="entry name" value="CAP_sf"/>
</dbReference>
<evidence type="ECO:0000256" key="4">
    <source>
        <dbReference type="ARBA" id="ARBA00022729"/>
    </source>
</evidence>
<proteinExistence type="inferred from homology"/>
<dbReference type="InterPro" id="IPR002413">
    <property type="entry name" value="V5_allergen-like"/>
</dbReference>
<evidence type="ECO:0000313" key="9">
    <source>
        <dbReference type="Proteomes" id="UP000095300"/>
    </source>
</evidence>
<keyword evidence="9" id="KW-1185">Reference proteome</keyword>
<dbReference type="InterPro" id="IPR034763">
    <property type="entry name" value="P14a_insect"/>
</dbReference>
<keyword evidence="4 6" id="KW-0732">Signal</keyword>
<dbReference type="EnsemblMetazoa" id="SCAU000353-RB">
    <property type="protein sequence ID" value="SCAU000353-PB"/>
    <property type="gene ID" value="SCAU000353"/>
</dbReference>
<evidence type="ECO:0000256" key="6">
    <source>
        <dbReference type="SAM" id="SignalP"/>
    </source>
</evidence>
<dbReference type="Gene3D" id="3.40.33.10">
    <property type="entry name" value="CAP"/>
    <property type="match status" value="1"/>
</dbReference>
<reference evidence="9" key="1">
    <citation type="submission" date="2015-05" db="EMBL/GenBank/DDBJ databases">
        <authorList>
            <person name="Wilson R.K."/>
            <person name="Warren W.C."/>
            <person name="Olafson P."/>
        </authorList>
    </citation>
    <scope>NUCLEOTIDE SEQUENCE [LARGE SCALE GENOMIC DNA]</scope>
    <source>
        <strain evidence="9">USDA</strain>
    </source>
</reference>
<keyword evidence="3" id="KW-0964">Secreted</keyword>
<dbReference type="FunFam" id="3.40.33.10:FF:000007">
    <property type="entry name" value="Venom allergen"/>
    <property type="match status" value="1"/>
</dbReference>
<dbReference type="SUPFAM" id="SSF55797">
    <property type="entry name" value="PR-1-like"/>
    <property type="match status" value="1"/>
</dbReference>
<sequence>MNLLVHILSVLILIGIAIASEYCSSSLCSSGSHIACDHSGDFDSSCPSDAAMVEIDSSLKDAIIKYHNEKRNLVAGGEAANHDAACRMATMEWDDKLAYLATLNVRQCKMAHDDCRNTDTFKYAGQNLAWRTFSSEPNYIELANTSMDMWYDEVEHSNMVYINSYPENYDGPDIGHFTVMMNGPNNRLGCAAATYEADDPSKQTFLIACNYARTNVAGLAVYESCSSAGSSCTTGENSEYPNLCSTSEEYDVNDLS</sequence>
<dbReference type="STRING" id="35570.A0A1I8NMK4"/>
<dbReference type="Pfam" id="PF00188">
    <property type="entry name" value="CAP"/>
    <property type="match status" value="1"/>
</dbReference>
<protein>
    <recommendedName>
        <fullName evidence="5">Venom allergen-1</fullName>
    </recommendedName>
</protein>
<dbReference type="Proteomes" id="UP000095300">
    <property type="component" value="Unassembled WGS sequence"/>
</dbReference>
<comment type="subcellular location">
    <subcellularLocation>
        <location evidence="1">Secreted</location>
    </subcellularLocation>
</comment>
<feature type="signal peptide" evidence="6">
    <location>
        <begin position="1"/>
        <end position="19"/>
    </location>
</feature>
<reference evidence="8" key="2">
    <citation type="submission" date="2020-05" db="UniProtKB">
        <authorList>
            <consortium name="EnsemblMetazoa"/>
        </authorList>
    </citation>
    <scope>IDENTIFICATION</scope>
    <source>
        <strain evidence="8">USDA</strain>
    </source>
</reference>
<dbReference type="PRINTS" id="PR00838">
    <property type="entry name" value="V5ALLERGEN"/>
</dbReference>
<organism evidence="8 9">
    <name type="scientific">Stomoxys calcitrans</name>
    <name type="common">Stable fly</name>
    <name type="synonym">Conops calcitrans</name>
    <dbReference type="NCBI Taxonomy" id="35570"/>
    <lineage>
        <taxon>Eukaryota</taxon>
        <taxon>Metazoa</taxon>
        <taxon>Ecdysozoa</taxon>
        <taxon>Arthropoda</taxon>
        <taxon>Hexapoda</taxon>
        <taxon>Insecta</taxon>
        <taxon>Pterygota</taxon>
        <taxon>Neoptera</taxon>
        <taxon>Endopterygota</taxon>
        <taxon>Diptera</taxon>
        <taxon>Brachycera</taxon>
        <taxon>Muscomorpha</taxon>
        <taxon>Muscoidea</taxon>
        <taxon>Muscidae</taxon>
        <taxon>Stomoxys</taxon>
    </lineage>
</organism>
<dbReference type="SMART" id="SM00198">
    <property type="entry name" value="SCP"/>
    <property type="match status" value="1"/>
</dbReference>
<feature type="domain" description="SCP" evidence="7">
    <location>
        <begin position="58"/>
        <end position="218"/>
    </location>
</feature>
<dbReference type="KEGG" id="scac:106087132"/>
<dbReference type="VEuPathDB" id="VectorBase:SCAU000353"/>
<accession>A0A1I8NMK4</accession>
<dbReference type="CDD" id="cd05380">
    <property type="entry name" value="CAP_euk"/>
    <property type="match status" value="1"/>
</dbReference>
<dbReference type="GO" id="GO:0005576">
    <property type="term" value="C:extracellular region"/>
    <property type="evidence" value="ECO:0007669"/>
    <property type="project" value="UniProtKB-SubCell"/>
</dbReference>
<dbReference type="OrthoDB" id="414826at2759"/>
<dbReference type="PANTHER" id="PTHR10334">
    <property type="entry name" value="CYSTEINE-RICH SECRETORY PROTEIN-RELATED"/>
    <property type="match status" value="1"/>
</dbReference>
<comment type="similarity">
    <text evidence="2">Belongs to the CRISP family.</text>
</comment>
<dbReference type="InterPro" id="IPR001283">
    <property type="entry name" value="CRISP-related"/>
</dbReference>